<accession>A0ACB8ZTV3</accession>
<organism evidence="1 2">
    <name type="scientific">Arctium lappa</name>
    <name type="common">Greater burdock</name>
    <name type="synonym">Lappa major</name>
    <dbReference type="NCBI Taxonomy" id="4217"/>
    <lineage>
        <taxon>Eukaryota</taxon>
        <taxon>Viridiplantae</taxon>
        <taxon>Streptophyta</taxon>
        <taxon>Embryophyta</taxon>
        <taxon>Tracheophyta</taxon>
        <taxon>Spermatophyta</taxon>
        <taxon>Magnoliopsida</taxon>
        <taxon>eudicotyledons</taxon>
        <taxon>Gunneridae</taxon>
        <taxon>Pentapetalae</taxon>
        <taxon>asterids</taxon>
        <taxon>campanulids</taxon>
        <taxon>Asterales</taxon>
        <taxon>Asteraceae</taxon>
        <taxon>Carduoideae</taxon>
        <taxon>Cardueae</taxon>
        <taxon>Arctiinae</taxon>
        <taxon>Arctium</taxon>
    </lineage>
</organism>
<dbReference type="Proteomes" id="UP001055879">
    <property type="component" value="Linkage Group LG09"/>
</dbReference>
<reference evidence="1 2" key="2">
    <citation type="journal article" date="2022" name="Mol. Ecol. Resour.">
        <title>The genomes of chicory, endive, great burdock and yacon provide insights into Asteraceae paleo-polyploidization history and plant inulin production.</title>
        <authorList>
            <person name="Fan W."/>
            <person name="Wang S."/>
            <person name="Wang H."/>
            <person name="Wang A."/>
            <person name="Jiang F."/>
            <person name="Liu H."/>
            <person name="Zhao H."/>
            <person name="Xu D."/>
            <person name="Zhang Y."/>
        </authorList>
    </citation>
    <scope>NUCLEOTIDE SEQUENCE [LARGE SCALE GENOMIC DNA]</scope>
    <source>
        <strain evidence="2">cv. Niubang</strain>
    </source>
</reference>
<keyword evidence="2" id="KW-1185">Reference proteome</keyword>
<sequence>MMIIWDFDRTIMDDDSDRWVVSEMGLTQLFNQLRETLPWNSLMDRMMAELHSQGKTIDDIINCLNRVPLHPQIVSAIKSAHVLGCDLKVLSDANRFFIETILKNHGVYGCFSEIITNPTFVDEEGRLRIFPYHGSAMAPHGCNFCPPNLCKGSVLNQIQDTRSENGKKRVIIYIGDGGGDFCPTLKLGEEDHVMPRKNFPLHHMISKSSVPIKAQVHEWVDGEELNKILLWLINSSEKQTIL</sequence>
<comment type="caution">
    <text evidence="1">The sequence shown here is derived from an EMBL/GenBank/DDBJ whole genome shotgun (WGS) entry which is preliminary data.</text>
</comment>
<reference evidence="2" key="1">
    <citation type="journal article" date="2022" name="Mol. Ecol. Resour.">
        <title>The genomes of chicory, endive, great burdock and yacon provide insights into Asteraceae palaeo-polyploidization history and plant inulin production.</title>
        <authorList>
            <person name="Fan W."/>
            <person name="Wang S."/>
            <person name="Wang H."/>
            <person name="Wang A."/>
            <person name="Jiang F."/>
            <person name="Liu H."/>
            <person name="Zhao H."/>
            <person name="Xu D."/>
            <person name="Zhang Y."/>
        </authorList>
    </citation>
    <scope>NUCLEOTIDE SEQUENCE [LARGE SCALE GENOMIC DNA]</scope>
    <source>
        <strain evidence="2">cv. Niubang</strain>
    </source>
</reference>
<name>A0ACB8ZTV3_ARCLA</name>
<gene>
    <name evidence="1" type="ORF">L6452_26462</name>
</gene>
<evidence type="ECO:0000313" key="1">
    <source>
        <dbReference type="EMBL" id="KAI3701414.1"/>
    </source>
</evidence>
<proteinExistence type="predicted"/>
<evidence type="ECO:0000313" key="2">
    <source>
        <dbReference type="Proteomes" id="UP001055879"/>
    </source>
</evidence>
<dbReference type="EMBL" id="CM042055">
    <property type="protein sequence ID" value="KAI3701414.1"/>
    <property type="molecule type" value="Genomic_DNA"/>
</dbReference>
<protein>
    <submittedName>
        <fullName evidence="1">Uncharacterized protein</fullName>
    </submittedName>
</protein>